<keyword evidence="3" id="KW-1185">Reference proteome</keyword>
<evidence type="ECO:0000256" key="1">
    <source>
        <dbReference type="SAM" id="SignalP"/>
    </source>
</evidence>
<dbReference type="EMBL" id="JAGMWN010000003">
    <property type="protein sequence ID" value="MBP5856718.1"/>
    <property type="molecule type" value="Genomic_DNA"/>
</dbReference>
<organism evidence="2 3">
    <name type="scientific">Marivibrio halodurans</name>
    <dbReference type="NCBI Taxonomy" id="2039722"/>
    <lineage>
        <taxon>Bacteria</taxon>
        <taxon>Pseudomonadati</taxon>
        <taxon>Pseudomonadota</taxon>
        <taxon>Alphaproteobacteria</taxon>
        <taxon>Rhodospirillales</taxon>
        <taxon>Rhodospirillaceae</taxon>
        <taxon>Marivibrio</taxon>
    </lineage>
</organism>
<dbReference type="Proteomes" id="UP000672602">
    <property type="component" value="Unassembled WGS sequence"/>
</dbReference>
<feature type="signal peptide" evidence="1">
    <location>
        <begin position="1"/>
        <end position="33"/>
    </location>
</feature>
<proteinExistence type="predicted"/>
<keyword evidence="1" id="KW-0732">Signal</keyword>
<dbReference type="PROSITE" id="PS51257">
    <property type="entry name" value="PROKAR_LIPOPROTEIN"/>
    <property type="match status" value="1"/>
</dbReference>
<feature type="chain" id="PRO_5035253069" description="Lipoprotein" evidence="1">
    <location>
        <begin position="34"/>
        <end position="334"/>
    </location>
</feature>
<dbReference type="AlphaFoldDB" id="A0A8J7SHX6"/>
<accession>A0A8J7SHX6</accession>
<comment type="caution">
    <text evidence="2">The sequence shown here is derived from an EMBL/GenBank/DDBJ whole genome shotgun (WGS) entry which is preliminary data.</text>
</comment>
<evidence type="ECO:0008006" key="4">
    <source>
        <dbReference type="Google" id="ProtNLM"/>
    </source>
</evidence>
<name>A0A8J7SHX6_9PROT</name>
<gene>
    <name evidence="2" type="ORF">KAJ83_06840</name>
</gene>
<protein>
    <recommendedName>
        <fullName evidence="4">Lipoprotein</fullName>
    </recommendedName>
</protein>
<evidence type="ECO:0000313" key="3">
    <source>
        <dbReference type="Proteomes" id="UP000672602"/>
    </source>
</evidence>
<sequence length="334" mass="36839">MMMRWTEGSARRTTTTRALLLLAPLLAIGACNGATTQWAQSQVESTHEQTQQQLAAQGNPRFDDPAKAAIVQRFESDYQRFGRTADRVAAGAGAEVCPIADRTRAFRWITGKSLARTVKEMEGADITYVADLDSIRIRMVSGTCDMLRAGGDVSFVADMRAVWRIGDAEGRHTAVQLRDSVYRVTGTMRNGGRAGPFRTIESVVSTSMTRDESGQFEVLESDWEHLNRMMQSPMGIYTYVDDGAAPDSALKMSFRRQPETNQFATVVEEPRGDGSIVGSTYNGNEPRTQYGIKDGLLHGWHKLHSYTENGYTVPASTTCYQHGEEVKTTTCPTG</sequence>
<reference evidence="2" key="1">
    <citation type="submission" date="2021-04" db="EMBL/GenBank/DDBJ databases">
        <authorList>
            <person name="Zhang D.-C."/>
        </authorList>
    </citation>
    <scope>NUCLEOTIDE SEQUENCE</scope>
    <source>
        <strain evidence="2">CGMCC 1.15697</strain>
    </source>
</reference>
<evidence type="ECO:0000313" key="2">
    <source>
        <dbReference type="EMBL" id="MBP5856718.1"/>
    </source>
</evidence>